<dbReference type="PANTHER" id="PTHR30627">
    <property type="entry name" value="PEPTIDOGLYCAN D,D-TRANSPEPTIDASE"/>
    <property type="match status" value="1"/>
</dbReference>
<dbReference type="EMBL" id="JAAXLA010000003">
    <property type="protein sequence ID" value="NMH96187.1"/>
    <property type="molecule type" value="Genomic_DNA"/>
</dbReference>
<comment type="caution">
    <text evidence="8">The sequence shown here is derived from an EMBL/GenBank/DDBJ whole genome shotgun (WGS) entry which is preliminary data.</text>
</comment>
<evidence type="ECO:0000259" key="7">
    <source>
        <dbReference type="Pfam" id="PF05223"/>
    </source>
</evidence>
<dbReference type="SUPFAM" id="SSF56519">
    <property type="entry name" value="Penicillin binding protein dimerisation domain"/>
    <property type="match status" value="1"/>
</dbReference>
<evidence type="ECO:0000256" key="3">
    <source>
        <dbReference type="ARBA" id="ARBA00023136"/>
    </source>
</evidence>
<evidence type="ECO:0000259" key="6">
    <source>
        <dbReference type="Pfam" id="PF03717"/>
    </source>
</evidence>
<dbReference type="InterPro" id="IPR007887">
    <property type="entry name" value="MecA_N"/>
</dbReference>
<evidence type="ECO:0000313" key="9">
    <source>
        <dbReference type="Proteomes" id="UP000820669"/>
    </source>
</evidence>
<feature type="domain" description="Penicillin-binding protein transpeptidase" evidence="5">
    <location>
        <begin position="369"/>
        <end position="641"/>
    </location>
</feature>
<dbReference type="Pfam" id="PF00905">
    <property type="entry name" value="Transpeptidase"/>
    <property type="match status" value="1"/>
</dbReference>
<dbReference type="PANTHER" id="PTHR30627:SF24">
    <property type="entry name" value="PENICILLIN-BINDING PROTEIN 4B"/>
    <property type="match status" value="1"/>
</dbReference>
<name>A0ABX1S5Y3_9PSEU</name>
<evidence type="ECO:0000256" key="1">
    <source>
        <dbReference type="ARBA" id="ARBA00004370"/>
    </source>
</evidence>
<dbReference type="Pfam" id="PF03717">
    <property type="entry name" value="PBP_dimer"/>
    <property type="match status" value="1"/>
</dbReference>
<comment type="subcellular location">
    <subcellularLocation>
        <location evidence="1">Membrane</location>
    </subcellularLocation>
</comment>
<organism evidence="8 9">
    <name type="scientific">Pseudonocardia acidicola</name>
    <dbReference type="NCBI Taxonomy" id="2724939"/>
    <lineage>
        <taxon>Bacteria</taxon>
        <taxon>Bacillati</taxon>
        <taxon>Actinomycetota</taxon>
        <taxon>Actinomycetes</taxon>
        <taxon>Pseudonocardiales</taxon>
        <taxon>Pseudonocardiaceae</taxon>
        <taxon>Pseudonocardia</taxon>
    </lineage>
</organism>
<dbReference type="Gene3D" id="3.90.1310.10">
    <property type="entry name" value="Penicillin-binding protein 2a (Domain 2)"/>
    <property type="match status" value="1"/>
</dbReference>
<sequence>MGEQAMVVLIGLAIGAGVVLLLLGARRRAALGTVLAAALLTATGCSSTGDAQQQAGQAFLTAWARGDLAAAAQATDDPGAAQPVLQAVQKSLNPTGSRLTPGAITTKGSTTTMAFTASWTLAGLPAPWRYDGGLALAQGGDGQWRVHWQPQDLVPQLAAGDSLVVNRTLPQRAPILDAAGRPLVSDVPTVTVGVQPQGVTDLNGLAATLASTLNINAGDIVSEVQKAKPGDFVPVITLRQPDYQAVQARIHDLPGTVFRSATQVIGPSPHFGQPLLGQVAQPTAEALKQAGPGYLPTDQIGVSGLQQVFNTQLAGTAGATIEVHNPGGGTVAQVGKISGSPGTPLTTTLDLRVQQAAESALAGVGLNAAIVAVRPSTGAILAVANSASAPFDIALAGHYPPGSTFKMVTASAVVDSGVAGPDTPVPCPGTVTIDGRTIPNENAFDLGTVSLTDAFAHSCNTSFSLLSQKLPPGALDKAAAEYGFGAGWQLPVDSFSGSYTPATDPAGQAANAFGQGTDLVSPLSEALMAATVVHGSTPAPSLIPGKPAAAKNPPPVLPATVPPALSGFMRAVVTSGTATNLAGVPGGPVSGKTGTAEHGTTSPPQADSWFTGFQGDLAFTVLVENGQTGGVPSNPIAQKFLTTLNG</sequence>
<accession>A0ABX1S5Y3</accession>
<dbReference type="SUPFAM" id="SSF56601">
    <property type="entry name" value="beta-lactamase/transpeptidase-like"/>
    <property type="match status" value="1"/>
</dbReference>
<dbReference type="InterPro" id="IPR050515">
    <property type="entry name" value="Beta-lactam/transpept"/>
</dbReference>
<dbReference type="InterPro" id="IPR005311">
    <property type="entry name" value="PBP_dimer"/>
</dbReference>
<feature type="domain" description="Penicillin-binding protein dimerisation" evidence="6">
    <location>
        <begin position="170"/>
        <end position="325"/>
    </location>
</feature>
<gene>
    <name evidence="8" type="ORF">HF526_02445</name>
</gene>
<evidence type="ECO:0000256" key="4">
    <source>
        <dbReference type="SAM" id="MobiDB-lite"/>
    </source>
</evidence>
<dbReference type="InterPro" id="IPR012338">
    <property type="entry name" value="Beta-lactam/transpept-like"/>
</dbReference>
<protein>
    <submittedName>
        <fullName evidence="8">Penicillin-binding protein</fullName>
    </submittedName>
</protein>
<comment type="similarity">
    <text evidence="2">Belongs to the transpeptidase family.</text>
</comment>
<dbReference type="InterPro" id="IPR001460">
    <property type="entry name" value="PCN-bd_Tpept"/>
</dbReference>
<dbReference type="InterPro" id="IPR036138">
    <property type="entry name" value="PBP_dimer_sf"/>
</dbReference>
<feature type="region of interest" description="Disordered" evidence="4">
    <location>
        <begin position="583"/>
        <end position="607"/>
    </location>
</feature>
<evidence type="ECO:0000256" key="2">
    <source>
        <dbReference type="ARBA" id="ARBA00007171"/>
    </source>
</evidence>
<evidence type="ECO:0000259" key="5">
    <source>
        <dbReference type="Pfam" id="PF00905"/>
    </source>
</evidence>
<keyword evidence="3" id="KW-0472">Membrane</keyword>
<keyword evidence="9" id="KW-1185">Reference proteome</keyword>
<proteinExistence type="inferred from homology"/>
<dbReference type="Pfam" id="PF05223">
    <property type="entry name" value="MecA_N"/>
    <property type="match status" value="1"/>
</dbReference>
<reference evidence="8 9" key="1">
    <citation type="submission" date="2020-04" db="EMBL/GenBank/DDBJ databases">
        <authorList>
            <person name="Klaysubun C."/>
            <person name="Duangmal K."/>
            <person name="Lipun K."/>
        </authorList>
    </citation>
    <scope>NUCLEOTIDE SEQUENCE [LARGE SCALE GENOMIC DNA]</scope>
    <source>
        <strain evidence="8 9">K10HN5</strain>
    </source>
</reference>
<evidence type="ECO:0000313" key="8">
    <source>
        <dbReference type="EMBL" id="NMH96187.1"/>
    </source>
</evidence>
<dbReference type="RefSeq" id="WP_169379558.1">
    <property type="nucleotide sequence ID" value="NZ_JAAXLA010000003.1"/>
</dbReference>
<dbReference type="Proteomes" id="UP000820669">
    <property type="component" value="Unassembled WGS sequence"/>
</dbReference>
<dbReference type="Gene3D" id="3.40.710.10">
    <property type="entry name" value="DD-peptidase/beta-lactamase superfamily"/>
    <property type="match status" value="1"/>
</dbReference>
<feature type="domain" description="NTF2-like N-terminal transpeptidase" evidence="7">
    <location>
        <begin position="54"/>
        <end position="160"/>
    </location>
</feature>